<name>A0A7D5QF06_9EURY</name>
<keyword evidence="3" id="KW-1185">Reference proteome</keyword>
<sequence length="210" mass="23398">MPEEIVPEIYDITCRETNGRRYRAFLSVDGVPTLIDTGFEETMDQLFAGIDEIGVDPERLIITHEHADHVEGFDAVVDNYDVETWVPETIELDSTIDPDRRYGDGDSIGRFEAVHVPGHSPGNSALIDEQAGIGIIADVMFGSDLRGLPPGYLILPPEIYSNDLNEAERNLSKLLKYEFDVALVYHGSSVLENAKDKIEKYVEFPGKPDS</sequence>
<dbReference type="EMBL" id="CP058579">
    <property type="protein sequence ID" value="QLG60284.1"/>
    <property type="molecule type" value="Genomic_DNA"/>
</dbReference>
<proteinExistence type="predicted"/>
<dbReference type="InterPro" id="IPR036866">
    <property type="entry name" value="RibonucZ/Hydroxyglut_hydro"/>
</dbReference>
<dbReference type="PANTHER" id="PTHR42951:SF17">
    <property type="entry name" value="METALLO-BETA-LACTAMASE DOMAIN-CONTAINING PROTEIN"/>
    <property type="match status" value="1"/>
</dbReference>
<evidence type="ECO:0000259" key="1">
    <source>
        <dbReference type="SMART" id="SM00849"/>
    </source>
</evidence>
<keyword evidence="2" id="KW-0378">Hydrolase</keyword>
<organism evidence="2 3">
    <name type="scientific">Halorarum salinum</name>
    <dbReference type="NCBI Taxonomy" id="2743089"/>
    <lineage>
        <taxon>Archaea</taxon>
        <taxon>Methanobacteriati</taxon>
        <taxon>Methanobacteriota</taxon>
        <taxon>Stenosarchaea group</taxon>
        <taxon>Halobacteria</taxon>
        <taxon>Halobacteriales</taxon>
        <taxon>Haloferacaceae</taxon>
        <taxon>Halorarum</taxon>
    </lineage>
</organism>
<dbReference type="InterPro" id="IPR050855">
    <property type="entry name" value="NDM-1-like"/>
</dbReference>
<dbReference type="RefSeq" id="WP_179266870.1">
    <property type="nucleotide sequence ID" value="NZ_CP058579.1"/>
</dbReference>
<evidence type="ECO:0000313" key="2">
    <source>
        <dbReference type="EMBL" id="QLG60284.1"/>
    </source>
</evidence>
<evidence type="ECO:0000313" key="3">
    <source>
        <dbReference type="Proteomes" id="UP000509626"/>
    </source>
</evidence>
<dbReference type="PANTHER" id="PTHR42951">
    <property type="entry name" value="METALLO-BETA-LACTAMASE DOMAIN-CONTAINING"/>
    <property type="match status" value="1"/>
</dbReference>
<dbReference type="OrthoDB" id="197151at2157"/>
<dbReference type="Pfam" id="PF00753">
    <property type="entry name" value="Lactamase_B"/>
    <property type="match status" value="1"/>
</dbReference>
<dbReference type="GeneID" id="56035854"/>
<reference evidence="2 3" key="1">
    <citation type="submission" date="2020-06" db="EMBL/GenBank/DDBJ databases">
        <title>NJ-3-1, isolated from saline soil.</title>
        <authorList>
            <person name="Cui H.L."/>
            <person name="Shi X."/>
        </authorList>
    </citation>
    <scope>NUCLEOTIDE SEQUENCE [LARGE SCALE GENOMIC DNA]</scope>
    <source>
        <strain evidence="2 3">NJ-3-1</strain>
    </source>
</reference>
<dbReference type="GO" id="GO:0016787">
    <property type="term" value="F:hydrolase activity"/>
    <property type="evidence" value="ECO:0007669"/>
    <property type="project" value="UniProtKB-KW"/>
</dbReference>
<dbReference type="SMART" id="SM00849">
    <property type="entry name" value="Lactamase_B"/>
    <property type="match status" value="1"/>
</dbReference>
<protein>
    <submittedName>
        <fullName evidence="2">MBL fold metallo-hydrolase</fullName>
    </submittedName>
</protein>
<gene>
    <name evidence="2" type="ORF">HUG12_00305</name>
</gene>
<dbReference type="AlphaFoldDB" id="A0A7D5QF06"/>
<dbReference type="SUPFAM" id="SSF56281">
    <property type="entry name" value="Metallo-hydrolase/oxidoreductase"/>
    <property type="match status" value="1"/>
</dbReference>
<accession>A0A7D5QF06</accession>
<feature type="domain" description="Metallo-beta-lactamase" evidence="1">
    <location>
        <begin position="21"/>
        <end position="188"/>
    </location>
</feature>
<dbReference type="Gene3D" id="3.60.15.10">
    <property type="entry name" value="Ribonuclease Z/Hydroxyacylglutathione hydrolase-like"/>
    <property type="match status" value="1"/>
</dbReference>
<dbReference type="InterPro" id="IPR001279">
    <property type="entry name" value="Metallo-B-lactamas"/>
</dbReference>
<dbReference type="KEGG" id="halu:HUG12_00305"/>
<dbReference type="Proteomes" id="UP000509626">
    <property type="component" value="Chromosome"/>
</dbReference>